<gene>
    <name evidence="2" type="ORF">FrCorBMG51_21205</name>
</gene>
<evidence type="ECO:0000313" key="3">
    <source>
        <dbReference type="Proteomes" id="UP000035425"/>
    </source>
</evidence>
<dbReference type="Proteomes" id="UP000035425">
    <property type="component" value="Unassembled WGS sequence"/>
</dbReference>
<name>A0ABR5EZR7_9ACTN</name>
<feature type="compositionally biased region" description="Low complexity" evidence="1">
    <location>
        <begin position="25"/>
        <end position="43"/>
    </location>
</feature>
<dbReference type="EMBL" id="JWIO01000049">
    <property type="protein sequence ID" value="KLL09954.1"/>
    <property type="molecule type" value="Genomic_DNA"/>
</dbReference>
<accession>A0ABR5EZR7</accession>
<reference evidence="2 3" key="1">
    <citation type="submission" date="2014-12" db="EMBL/GenBank/DDBJ databases">
        <title>Frankia sp. BMG5.1 draft genome.</title>
        <authorList>
            <person name="Gtari M."/>
            <person name="Ghodhbane-Gtari F."/>
            <person name="Nouioui I."/>
            <person name="Ktari A."/>
            <person name="Hezbri K."/>
            <person name="Mimouni W."/>
            <person name="Sbissi I."/>
            <person name="Ayari A."/>
            <person name="Yamanaka T."/>
            <person name="Normand P."/>
            <person name="Tisa L.S."/>
            <person name="Boudabous A."/>
        </authorList>
    </citation>
    <scope>NUCLEOTIDE SEQUENCE [LARGE SCALE GENOMIC DNA]</scope>
    <source>
        <strain evidence="2 3">BMG5.1</strain>
    </source>
</reference>
<feature type="compositionally biased region" description="Low complexity" evidence="1">
    <location>
        <begin position="51"/>
        <end position="97"/>
    </location>
</feature>
<feature type="compositionally biased region" description="Gly residues" evidence="1">
    <location>
        <begin position="1"/>
        <end position="11"/>
    </location>
</feature>
<sequence length="150" mass="14437">MIDGPAAGGTAHGQAADDPARRRTATAQVAAADAASDPEYAHAGPDDVEFAAEAAGNADADGSADAAEADGAQDPGQTPGSAGAARPAARTAGRPNTSRPGRVQVNPPGTHGGLTAGPTATSVPGSQQPASGSDDPGEADELLRRHAVGS</sequence>
<keyword evidence="3" id="KW-1185">Reference proteome</keyword>
<evidence type="ECO:0000256" key="1">
    <source>
        <dbReference type="SAM" id="MobiDB-lite"/>
    </source>
</evidence>
<evidence type="ECO:0000313" key="2">
    <source>
        <dbReference type="EMBL" id="KLL09954.1"/>
    </source>
</evidence>
<protein>
    <submittedName>
        <fullName evidence="2">Uncharacterized protein</fullName>
    </submittedName>
</protein>
<feature type="compositionally biased region" description="Polar residues" evidence="1">
    <location>
        <begin position="118"/>
        <end position="131"/>
    </location>
</feature>
<feature type="region of interest" description="Disordered" evidence="1">
    <location>
        <begin position="1"/>
        <end position="150"/>
    </location>
</feature>
<comment type="caution">
    <text evidence="2">The sequence shown here is derived from an EMBL/GenBank/DDBJ whole genome shotgun (WGS) entry which is preliminary data.</text>
</comment>
<dbReference type="RefSeq" id="WP_047224769.1">
    <property type="nucleotide sequence ID" value="NZ_JWIO01000049.1"/>
</dbReference>
<proteinExistence type="predicted"/>
<organism evidence="2 3">
    <name type="scientific">Protofrankia coriariae</name>
    <dbReference type="NCBI Taxonomy" id="1562887"/>
    <lineage>
        <taxon>Bacteria</taxon>
        <taxon>Bacillati</taxon>
        <taxon>Actinomycetota</taxon>
        <taxon>Actinomycetes</taxon>
        <taxon>Frankiales</taxon>
        <taxon>Frankiaceae</taxon>
        <taxon>Protofrankia</taxon>
    </lineage>
</organism>